<keyword evidence="1" id="KW-0732">Signal</keyword>
<gene>
    <name evidence="3" type="ORF">BC349_18720</name>
</gene>
<evidence type="ECO:0000313" key="3">
    <source>
        <dbReference type="EMBL" id="MBC6493094.1"/>
    </source>
</evidence>
<proteinExistence type="predicted"/>
<dbReference type="InterPro" id="IPR012338">
    <property type="entry name" value="Beta-lactam/transpept-like"/>
</dbReference>
<evidence type="ECO:0000256" key="1">
    <source>
        <dbReference type="SAM" id="SignalP"/>
    </source>
</evidence>
<evidence type="ECO:0000259" key="2">
    <source>
        <dbReference type="Pfam" id="PF00144"/>
    </source>
</evidence>
<keyword evidence="4" id="KW-1185">Reference proteome</keyword>
<accession>A0ABR7ME30</accession>
<dbReference type="Gene3D" id="3.40.710.10">
    <property type="entry name" value="DD-peptidase/beta-lactamase superfamily"/>
    <property type="match status" value="1"/>
</dbReference>
<feature type="chain" id="PRO_5047445248" description="Beta-lactamase-related domain-containing protein" evidence="1">
    <location>
        <begin position="23"/>
        <end position="349"/>
    </location>
</feature>
<dbReference type="EMBL" id="MBUA01000031">
    <property type="protein sequence ID" value="MBC6493094.1"/>
    <property type="molecule type" value="Genomic_DNA"/>
</dbReference>
<dbReference type="InterPro" id="IPR001466">
    <property type="entry name" value="Beta-lactam-related"/>
</dbReference>
<dbReference type="PANTHER" id="PTHR43283:SF3">
    <property type="entry name" value="BETA-LACTAMASE FAMILY PROTEIN (AFU_ORTHOLOGUE AFUA_5G07500)"/>
    <property type="match status" value="1"/>
</dbReference>
<dbReference type="SUPFAM" id="SSF56601">
    <property type="entry name" value="beta-lactamase/transpeptidase-like"/>
    <property type="match status" value="1"/>
</dbReference>
<feature type="domain" description="Beta-lactamase-related" evidence="2">
    <location>
        <begin position="51"/>
        <end position="332"/>
    </location>
</feature>
<name>A0ABR7ME30_9BACT</name>
<dbReference type="PANTHER" id="PTHR43283">
    <property type="entry name" value="BETA-LACTAMASE-RELATED"/>
    <property type="match status" value="1"/>
</dbReference>
<dbReference type="Pfam" id="PF00144">
    <property type="entry name" value="Beta-lactamase"/>
    <property type="match status" value="1"/>
</dbReference>
<dbReference type="RefSeq" id="WP_187258414.1">
    <property type="nucleotide sequence ID" value="NZ_JBHULF010000006.1"/>
</dbReference>
<dbReference type="Proteomes" id="UP000765802">
    <property type="component" value="Unassembled WGS sequence"/>
</dbReference>
<dbReference type="InterPro" id="IPR050789">
    <property type="entry name" value="Diverse_Enzym_Activities"/>
</dbReference>
<organism evidence="3 4">
    <name type="scientific">Flavihumibacter stibioxidans</name>
    <dbReference type="NCBI Taxonomy" id="1834163"/>
    <lineage>
        <taxon>Bacteria</taxon>
        <taxon>Pseudomonadati</taxon>
        <taxon>Bacteroidota</taxon>
        <taxon>Chitinophagia</taxon>
        <taxon>Chitinophagales</taxon>
        <taxon>Chitinophagaceae</taxon>
        <taxon>Flavihumibacter</taxon>
    </lineage>
</organism>
<comment type="caution">
    <text evidence="3">The sequence shown here is derived from an EMBL/GenBank/DDBJ whole genome shotgun (WGS) entry which is preliminary data.</text>
</comment>
<sequence length="349" mass="38772">MRNLLQTAFLAAGLSFIVPLSAQVKPGKGPDIPALTEGLQKYAKDLGNDFVVIVQKDGKDVYRKEFGELKATMQEPIGAASQWLTAALVMTFVEEGKLSLDDKLGDYLPIYQSYSKGYITLRQCLSHTTTIETDPPVFRTALKKKKFDTLEDEVNSFAKDRNMKGKQGTQFYYGNIGPNIAGRVLEVIAKKPFDRLMRDRLGKALGLRRTNFMSDGIYSESPSAGGKSSADDYIKFLSMLLNKGMYNGKQVLSENSVNEILKMQTANAQIVYASPLSQGNAYGLGCWLQEKDEQGNGILVNCPGISGTWPWIHKGKGYAAIVFTKGESPDQKRMIFEEIRELIEQHIPQ</sequence>
<feature type="signal peptide" evidence="1">
    <location>
        <begin position="1"/>
        <end position="22"/>
    </location>
</feature>
<reference evidence="3 4" key="1">
    <citation type="submission" date="2016-07" db="EMBL/GenBank/DDBJ databases">
        <title>Genome analysis of Flavihumibacter stibioxidans YS-17.</title>
        <authorList>
            <person name="Shi K."/>
            <person name="Han Y."/>
            <person name="Wang G."/>
        </authorList>
    </citation>
    <scope>NUCLEOTIDE SEQUENCE [LARGE SCALE GENOMIC DNA]</scope>
    <source>
        <strain evidence="3 4">YS-17</strain>
    </source>
</reference>
<evidence type="ECO:0000313" key="4">
    <source>
        <dbReference type="Proteomes" id="UP000765802"/>
    </source>
</evidence>
<protein>
    <recommendedName>
        <fullName evidence="2">Beta-lactamase-related domain-containing protein</fullName>
    </recommendedName>
</protein>